<feature type="binding site" evidence="5">
    <location>
        <position position="786"/>
    </location>
    <ligand>
        <name>ATP</name>
        <dbReference type="ChEBI" id="CHEBI:30616"/>
    </ligand>
</feature>
<dbReference type="GO" id="GO:0004713">
    <property type="term" value="F:protein tyrosine kinase activity"/>
    <property type="evidence" value="ECO:0007669"/>
    <property type="project" value="InterPro"/>
</dbReference>
<protein>
    <submittedName>
        <fullName evidence="7">TKL protein kinase</fullName>
    </submittedName>
</protein>
<dbReference type="PANTHER" id="PTHR44329:SF288">
    <property type="entry name" value="MITOGEN-ACTIVATED PROTEIN KINASE KINASE KINASE 20"/>
    <property type="match status" value="1"/>
</dbReference>
<evidence type="ECO:0000256" key="5">
    <source>
        <dbReference type="PROSITE-ProRule" id="PRU10141"/>
    </source>
</evidence>
<dbReference type="Proteomes" id="UP000054408">
    <property type="component" value="Unassembled WGS sequence"/>
</dbReference>
<evidence type="ECO:0000256" key="4">
    <source>
        <dbReference type="ARBA" id="ARBA00022840"/>
    </source>
</evidence>
<dbReference type="PROSITE" id="PS00109">
    <property type="entry name" value="PROTEIN_KINASE_TYR"/>
    <property type="match status" value="1"/>
</dbReference>
<dbReference type="Pfam" id="PF07714">
    <property type="entry name" value="PK_Tyr_Ser-Thr"/>
    <property type="match status" value="1"/>
</dbReference>
<sequence length="1021" mass="109038">MAEEDEGLVLDTLFFATSKVNGWAFLSSAWPQVPEKAAAAVAAVFPDVARCRIAITLGGARYSSALHYFQATKYDTVPAVQILLRDAAEAGTLAAAARQLRRERPLSEAQQAAWKLRRVNVMRDGLLALYVQHPPLAAALLSSAPRPLAKSPFRSESFWSGGSPSSANVMGETLMWIRLVLGGTPVPPMASAAARVPLAVPTLPPARALSDAQRAAFRTQGHVVVSDVLPRAAKATVEAHFQLYLDFLASRSGSNALSIFDFATPGSVVSRAALATLGGLHDPGQRAAFFSDDDSVLFYDGVRKVRQPLTIGERSSGIVYVHGLTTPLMWVPEVLDPICDAYGVAEPGELRLANECFLLKLQSSAKVAPHMDVPPFDPRHTLADRVAAYYVVRPITFRILPWIHAPWLTKLWRRLFHPYLGVEGARWPPGALRSNPLFWMDKSTKYPFDLALLTAYVIAYAHAWTGTPVDVLAAECGVARLAPDHKVGDKAQLDFGQLLEHADALARSSDAVQIPPTPELMPVGGYAWVTLSANDGDLVLFSTPLAGVRADDLAAFVVPVSAWRHDDVASPTPPPAWPGDPRTFWTTHGDGTRFPAFERAFALFAEAQFRTAGFELPIPWSDLRHDGAYFDPVVPCPQAAAMLGLPPGATSVTMGATPDAPLAKWTVDQVVAWCVGQPELAIHVDAIRAAKLDGAAVEALSTSELARGASIPLGVAARIRRELAGVGPSSARSSSSDGELKDVDFGASAGAAQLDFGELVIGDQIGSGAFGVVYVGSWRGADVAVKRLRAAVDGRHMAAFLREVATMHGLKAHPNIVLFLGMSGVVLPTGIRELYLVTEYCSGGSLDKLVFDGQVTIPANRMFQIALEVASGMMHIHSEGLVHRDLALRNLLVTGRGSIKVADFGLSKTVLAEASSVGEATSSTFVGPLKAMAPESLRGNHGPPADVWAFGIAMWELVTRTPVFADLTAPQVAAGVLAAGLRPPIGESMPRLWANMLQACWAEVPTARPTFADIISVLSPN</sequence>
<dbReference type="InterPro" id="IPR011009">
    <property type="entry name" value="Kinase-like_dom_sf"/>
</dbReference>
<evidence type="ECO:0000256" key="1">
    <source>
        <dbReference type="ARBA" id="ARBA00022679"/>
    </source>
</evidence>
<dbReference type="GO" id="GO:0004674">
    <property type="term" value="F:protein serine/threonine kinase activity"/>
    <property type="evidence" value="ECO:0007669"/>
    <property type="project" value="TreeGrafter"/>
</dbReference>
<feature type="domain" description="Protein kinase" evidence="6">
    <location>
        <begin position="759"/>
        <end position="1021"/>
    </location>
</feature>
<dbReference type="Gene3D" id="3.30.200.20">
    <property type="entry name" value="Phosphorylase Kinase, domain 1"/>
    <property type="match status" value="1"/>
</dbReference>
<dbReference type="RefSeq" id="XP_013761051.1">
    <property type="nucleotide sequence ID" value="XM_013905597.1"/>
</dbReference>
<dbReference type="Gene3D" id="1.10.357.40">
    <property type="entry name" value="YbiA-like"/>
    <property type="match status" value="1"/>
</dbReference>
<dbReference type="AlphaFoldDB" id="A0A0L0DUU5"/>
<dbReference type="InterPro" id="IPR001245">
    <property type="entry name" value="Ser-Thr/Tyr_kinase_cat_dom"/>
</dbReference>
<dbReference type="InterPro" id="IPR037238">
    <property type="entry name" value="YbiA-like_sf"/>
</dbReference>
<evidence type="ECO:0000256" key="3">
    <source>
        <dbReference type="ARBA" id="ARBA00022777"/>
    </source>
</evidence>
<dbReference type="STRING" id="461836.A0A0L0DUU5"/>
<keyword evidence="4 5" id="KW-0067">ATP-binding</keyword>
<dbReference type="CDD" id="cd13999">
    <property type="entry name" value="STKc_MAP3K-like"/>
    <property type="match status" value="1"/>
</dbReference>
<name>A0A0L0DUU5_THETB</name>
<keyword evidence="8" id="KW-1185">Reference proteome</keyword>
<evidence type="ECO:0000256" key="2">
    <source>
        <dbReference type="ARBA" id="ARBA00022741"/>
    </source>
</evidence>
<keyword evidence="3 7" id="KW-0418">Kinase</keyword>
<dbReference type="InterPro" id="IPR012816">
    <property type="entry name" value="NADAR"/>
</dbReference>
<dbReference type="InterPro" id="IPR008266">
    <property type="entry name" value="Tyr_kinase_AS"/>
</dbReference>
<dbReference type="OrthoDB" id="4062651at2759"/>
<dbReference type="PANTHER" id="PTHR44329">
    <property type="entry name" value="SERINE/THREONINE-PROTEIN KINASE TNNI3K-RELATED"/>
    <property type="match status" value="1"/>
</dbReference>
<proteinExistence type="predicted"/>
<evidence type="ECO:0000313" key="7">
    <source>
        <dbReference type="EMBL" id="KNC56005.1"/>
    </source>
</evidence>
<dbReference type="Gene3D" id="1.10.150.50">
    <property type="entry name" value="Transcription Factor, Ets-1"/>
    <property type="match status" value="1"/>
</dbReference>
<accession>A0A0L0DUU5</accession>
<reference evidence="7 8" key="1">
    <citation type="submission" date="2010-05" db="EMBL/GenBank/DDBJ databases">
        <title>The Genome Sequence of Thecamonas trahens ATCC 50062.</title>
        <authorList>
            <consortium name="The Broad Institute Genome Sequencing Platform"/>
            <person name="Russ C."/>
            <person name="Cuomo C."/>
            <person name="Shea T."/>
            <person name="Young S.K."/>
            <person name="Zeng Q."/>
            <person name="Koehrsen M."/>
            <person name="Haas B."/>
            <person name="Borodovsky M."/>
            <person name="Guigo R."/>
            <person name="Alvarado L."/>
            <person name="Berlin A."/>
            <person name="Bochicchio J."/>
            <person name="Borenstein D."/>
            <person name="Chapman S."/>
            <person name="Chen Z."/>
            <person name="Freedman E."/>
            <person name="Gellesch M."/>
            <person name="Goldberg J."/>
            <person name="Griggs A."/>
            <person name="Gujja S."/>
            <person name="Heilman E."/>
            <person name="Heiman D."/>
            <person name="Hepburn T."/>
            <person name="Howarth C."/>
            <person name="Jen D."/>
            <person name="Larson L."/>
            <person name="Mehta T."/>
            <person name="Park D."/>
            <person name="Pearson M."/>
            <person name="Roberts A."/>
            <person name="Saif S."/>
            <person name="Shenoy N."/>
            <person name="Sisk P."/>
            <person name="Stolte C."/>
            <person name="Sykes S."/>
            <person name="Thomson T."/>
            <person name="Walk T."/>
            <person name="White J."/>
            <person name="Yandava C."/>
            <person name="Burger G."/>
            <person name="Gray M.W."/>
            <person name="Holland P.W.H."/>
            <person name="King N."/>
            <person name="Lang F.B.F."/>
            <person name="Roger A.J."/>
            <person name="Ruiz-Trillo I."/>
            <person name="Lander E."/>
            <person name="Nusbaum C."/>
        </authorList>
    </citation>
    <scope>NUCLEOTIDE SEQUENCE [LARGE SCALE GENOMIC DNA]</scope>
    <source>
        <strain evidence="7 8">ATCC 50062</strain>
    </source>
</reference>
<keyword evidence="1" id="KW-0808">Transferase</keyword>
<dbReference type="EMBL" id="GL349440">
    <property type="protein sequence ID" value="KNC56005.1"/>
    <property type="molecule type" value="Genomic_DNA"/>
</dbReference>
<dbReference type="GeneID" id="25561730"/>
<dbReference type="InterPro" id="IPR000719">
    <property type="entry name" value="Prot_kinase_dom"/>
</dbReference>
<dbReference type="InterPro" id="IPR051681">
    <property type="entry name" value="Ser/Thr_Kinases-Pseudokinases"/>
</dbReference>
<dbReference type="Gene3D" id="1.10.510.10">
    <property type="entry name" value="Transferase(Phosphotransferase) domain 1"/>
    <property type="match status" value="1"/>
</dbReference>
<dbReference type="SUPFAM" id="SSF143990">
    <property type="entry name" value="YbiA-like"/>
    <property type="match status" value="1"/>
</dbReference>
<evidence type="ECO:0000313" key="8">
    <source>
        <dbReference type="Proteomes" id="UP000054408"/>
    </source>
</evidence>
<gene>
    <name evidence="7" type="ORF">AMSG_02018</name>
</gene>
<dbReference type="SUPFAM" id="SSF56112">
    <property type="entry name" value="Protein kinase-like (PK-like)"/>
    <property type="match status" value="1"/>
</dbReference>
<dbReference type="InterPro" id="IPR020635">
    <property type="entry name" value="Tyr_kinase_cat_dom"/>
</dbReference>
<evidence type="ECO:0000259" key="6">
    <source>
        <dbReference type="PROSITE" id="PS50011"/>
    </source>
</evidence>
<dbReference type="InterPro" id="IPR013761">
    <property type="entry name" value="SAM/pointed_sf"/>
</dbReference>
<dbReference type="Pfam" id="PF08719">
    <property type="entry name" value="NADAR"/>
    <property type="match status" value="1"/>
</dbReference>
<dbReference type="eggNOG" id="KOG0192">
    <property type="taxonomic scope" value="Eukaryota"/>
</dbReference>
<dbReference type="PROSITE" id="PS50011">
    <property type="entry name" value="PROTEIN_KINASE_DOM"/>
    <property type="match status" value="1"/>
</dbReference>
<dbReference type="PRINTS" id="PR00109">
    <property type="entry name" value="TYRKINASE"/>
</dbReference>
<keyword evidence="2 5" id="KW-0547">Nucleotide-binding</keyword>
<dbReference type="InterPro" id="IPR017441">
    <property type="entry name" value="Protein_kinase_ATP_BS"/>
</dbReference>
<dbReference type="SMART" id="SM00219">
    <property type="entry name" value="TyrKc"/>
    <property type="match status" value="1"/>
</dbReference>
<dbReference type="GO" id="GO:0005524">
    <property type="term" value="F:ATP binding"/>
    <property type="evidence" value="ECO:0007669"/>
    <property type="project" value="UniProtKB-UniRule"/>
</dbReference>
<dbReference type="PROSITE" id="PS00107">
    <property type="entry name" value="PROTEIN_KINASE_ATP"/>
    <property type="match status" value="1"/>
</dbReference>
<organism evidence="7 8">
    <name type="scientific">Thecamonas trahens ATCC 50062</name>
    <dbReference type="NCBI Taxonomy" id="461836"/>
    <lineage>
        <taxon>Eukaryota</taxon>
        <taxon>Apusozoa</taxon>
        <taxon>Apusomonadida</taxon>
        <taxon>Apusomonadidae</taxon>
        <taxon>Thecamonas</taxon>
    </lineage>
</organism>